<keyword evidence="2" id="KW-1185">Reference proteome</keyword>
<accession>A0AAV5LD81</accession>
<sequence length="40" mass="4599">MEMVSGKNVELYELCSFGFFLDYESFNSTKRKTQVGNSVI</sequence>
<dbReference type="AlphaFoldDB" id="A0AAV5LD81"/>
<evidence type="ECO:0000313" key="2">
    <source>
        <dbReference type="Proteomes" id="UP001054252"/>
    </source>
</evidence>
<evidence type="ECO:0000313" key="1">
    <source>
        <dbReference type="EMBL" id="GKV35215.1"/>
    </source>
</evidence>
<comment type="caution">
    <text evidence="1">The sequence shown here is derived from an EMBL/GenBank/DDBJ whole genome shotgun (WGS) entry which is preliminary data.</text>
</comment>
<organism evidence="1 2">
    <name type="scientific">Rubroshorea leprosula</name>
    <dbReference type="NCBI Taxonomy" id="152421"/>
    <lineage>
        <taxon>Eukaryota</taxon>
        <taxon>Viridiplantae</taxon>
        <taxon>Streptophyta</taxon>
        <taxon>Embryophyta</taxon>
        <taxon>Tracheophyta</taxon>
        <taxon>Spermatophyta</taxon>
        <taxon>Magnoliopsida</taxon>
        <taxon>eudicotyledons</taxon>
        <taxon>Gunneridae</taxon>
        <taxon>Pentapetalae</taxon>
        <taxon>rosids</taxon>
        <taxon>malvids</taxon>
        <taxon>Malvales</taxon>
        <taxon>Dipterocarpaceae</taxon>
        <taxon>Rubroshorea</taxon>
    </lineage>
</organism>
<reference evidence="1 2" key="1">
    <citation type="journal article" date="2021" name="Commun. Biol.">
        <title>The genome of Shorea leprosula (Dipterocarpaceae) highlights the ecological relevance of drought in aseasonal tropical rainforests.</title>
        <authorList>
            <person name="Ng K.K.S."/>
            <person name="Kobayashi M.J."/>
            <person name="Fawcett J.A."/>
            <person name="Hatakeyama M."/>
            <person name="Paape T."/>
            <person name="Ng C.H."/>
            <person name="Ang C.C."/>
            <person name="Tnah L.H."/>
            <person name="Lee C.T."/>
            <person name="Nishiyama T."/>
            <person name="Sese J."/>
            <person name="O'Brien M.J."/>
            <person name="Copetti D."/>
            <person name="Mohd Noor M.I."/>
            <person name="Ong R.C."/>
            <person name="Putra M."/>
            <person name="Sireger I.Z."/>
            <person name="Indrioko S."/>
            <person name="Kosugi Y."/>
            <person name="Izuno A."/>
            <person name="Isagi Y."/>
            <person name="Lee S.L."/>
            <person name="Shimizu K.K."/>
        </authorList>
    </citation>
    <scope>NUCLEOTIDE SEQUENCE [LARGE SCALE GENOMIC DNA]</scope>
    <source>
        <strain evidence="1">214</strain>
    </source>
</reference>
<dbReference type="Proteomes" id="UP001054252">
    <property type="component" value="Unassembled WGS sequence"/>
</dbReference>
<dbReference type="EMBL" id="BPVZ01000109">
    <property type="protein sequence ID" value="GKV35215.1"/>
    <property type="molecule type" value="Genomic_DNA"/>
</dbReference>
<proteinExistence type="predicted"/>
<protein>
    <submittedName>
        <fullName evidence="1">Uncharacterized protein</fullName>
    </submittedName>
</protein>
<gene>
    <name evidence="1" type="ORF">SLEP1_g43517</name>
</gene>
<name>A0AAV5LD81_9ROSI</name>